<dbReference type="EMBL" id="AWUE01003821">
    <property type="protein sequence ID" value="OMP13592.1"/>
    <property type="molecule type" value="Genomic_DNA"/>
</dbReference>
<reference evidence="2" key="1">
    <citation type="submission" date="2013-09" db="EMBL/GenBank/DDBJ databases">
        <title>Corchorus olitorius genome sequencing.</title>
        <authorList>
            <person name="Alam M."/>
            <person name="Haque M.S."/>
            <person name="Islam M.S."/>
            <person name="Emdad E.M."/>
            <person name="Islam M.M."/>
            <person name="Ahmed B."/>
            <person name="Halim A."/>
            <person name="Hossen Q.M.M."/>
            <person name="Hossain M.Z."/>
            <person name="Ahmed R."/>
            <person name="Khan M.M."/>
            <person name="Islam R."/>
            <person name="Rashid M.M."/>
            <person name="Khan S.A."/>
            <person name="Rahman M.S."/>
            <person name="Alam M."/>
            <person name="Yahiya A.S."/>
            <person name="Khan M.S."/>
            <person name="Azam M.S."/>
            <person name="Haque T."/>
            <person name="Lashkar M.Z.H."/>
            <person name="Akhand A.I."/>
            <person name="Morshed G."/>
            <person name="Roy S."/>
            <person name="Uddin K.S."/>
            <person name="Rabeya T."/>
            <person name="Hossain A.S."/>
            <person name="Chowdhury A."/>
            <person name="Snigdha A.R."/>
            <person name="Mortoza M.S."/>
            <person name="Matin S.A."/>
            <person name="Hoque S.M.E."/>
            <person name="Islam M.K."/>
            <person name="Roy D.K."/>
            <person name="Haider R."/>
            <person name="Moosa M.M."/>
            <person name="Elias S.M."/>
            <person name="Hasan A.M."/>
            <person name="Jahan S."/>
            <person name="Shafiuddin M."/>
            <person name="Mahmood N."/>
            <person name="Shommy N.S."/>
        </authorList>
    </citation>
    <scope>NUCLEOTIDE SEQUENCE [LARGE SCALE GENOMIC DNA]</scope>
    <source>
        <strain evidence="2">cv. O-4</strain>
    </source>
</reference>
<sequence length="40" mass="4743">MAIARTTNGLITCRDIVNIYRYTLYILAFGHNNATWNRRR</sequence>
<organism evidence="1 2">
    <name type="scientific">Corchorus olitorius</name>
    <dbReference type="NCBI Taxonomy" id="93759"/>
    <lineage>
        <taxon>Eukaryota</taxon>
        <taxon>Viridiplantae</taxon>
        <taxon>Streptophyta</taxon>
        <taxon>Embryophyta</taxon>
        <taxon>Tracheophyta</taxon>
        <taxon>Spermatophyta</taxon>
        <taxon>Magnoliopsida</taxon>
        <taxon>eudicotyledons</taxon>
        <taxon>Gunneridae</taxon>
        <taxon>Pentapetalae</taxon>
        <taxon>rosids</taxon>
        <taxon>malvids</taxon>
        <taxon>Malvales</taxon>
        <taxon>Malvaceae</taxon>
        <taxon>Grewioideae</taxon>
        <taxon>Apeibeae</taxon>
        <taxon>Corchorus</taxon>
    </lineage>
</organism>
<gene>
    <name evidence="1" type="ORF">COLO4_01344</name>
</gene>
<keyword evidence="2" id="KW-1185">Reference proteome</keyword>
<dbReference type="Proteomes" id="UP000187203">
    <property type="component" value="Unassembled WGS sequence"/>
</dbReference>
<comment type="caution">
    <text evidence="1">The sequence shown here is derived from an EMBL/GenBank/DDBJ whole genome shotgun (WGS) entry which is preliminary data.</text>
</comment>
<name>A0A1R3L2M5_9ROSI</name>
<accession>A0A1R3L2M5</accession>
<protein>
    <submittedName>
        <fullName evidence="1">Uncharacterized protein</fullName>
    </submittedName>
</protein>
<evidence type="ECO:0000313" key="1">
    <source>
        <dbReference type="EMBL" id="OMP13592.1"/>
    </source>
</evidence>
<proteinExistence type="predicted"/>
<dbReference type="AlphaFoldDB" id="A0A1R3L2M5"/>
<evidence type="ECO:0000313" key="2">
    <source>
        <dbReference type="Proteomes" id="UP000187203"/>
    </source>
</evidence>